<evidence type="ECO:0000313" key="3">
    <source>
        <dbReference type="Proteomes" id="UP000176294"/>
    </source>
</evidence>
<evidence type="ECO:0000313" key="2">
    <source>
        <dbReference type="EMBL" id="OGX87721.1"/>
    </source>
</evidence>
<dbReference type="EMBL" id="MDZB01000074">
    <property type="protein sequence ID" value="OGX87721.1"/>
    <property type="molecule type" value="Genomic_DNA"/>
</dbReference>
<dbReference type="Proteomes" id="UP000176294">
    <property type="component" value="Unassembled WGS sequence"/>
</dbReference>
<reference evidence="2 3" key="1">
    <citation type="submission" date="2016-08" db="EMBL/GenBank/DDBJ databases">
        <title>Hymenobacter coccineus sp. nov., Hymenobacter lapidarius sp. nov. and Hymenobacter glacialis sp. nov., isolated from Antarctic soil.</title>
        <authorList>
            <person name="Sedlacek I."/>
            <person name="Kralova S."/>
            <person name="Kyrova K."/>
            <person name="Maslanova I."/>
            <person name="Stankova E."/>
            <person name="Vrbovska V."/>
            <person name="Nemec M."/>
            <person name="Bartak M."/>
            <person name="Svec P."/>
            <person name="Busse H.-J."/>
            <person name="Pantucek R."/>
        </authorList>
    </citation>
    <scope>NUCLEOTIDE SEQUENCE [LARGE SCALE GENOMIC DNA]</scope>
    <source>
        <strain evidence="2 3">CCM 8643</strain>
    </source>
</reference>
<sequence length="119" mass="12473">MARRPQVHQARGAAGGRTPGPGTPQAVASGATPGTQRGLDRSSPAAGSPGNGRNIGLGTEAATAGDAQLQTQRERLKAMNLSPAQARQLLETLRAQEQQYLQQLTRPATQKPDPSKPTW</sequence>
<gene>
    <name evidence="2" type="ORF">BEN47_00760</name>
</gene>
<accession>A0A1G1TA27</accession>
<dbReference type="RefSeq" id="WP_070725742.1">
    <property type="nucleotide sequence ID" value="NZ_MDZB01000074.1"/>
</dbReference>
<proteinExistence type="predicted"/>
<dbReference type="AlphaFoldDB" id="A0A1G1TA27"/>
<evidence type="ECO:0000256" key="1">
    <source>
        <dbReference type="SAM" id="MobiDB-lite"/>
    </source>
</evidence>
<name>A0A1G1TA27_9BACT</name>
<protein>
    <submittedName>
        <fullName evidence="2">Uncharacterized protein</fullName>
    </submittedName>
</protein>
<feature type="region of interest" description="Disordered" evidence="1">
    <location>
        <begin position="100"/>
        <end position="119"/>
    </location>
</feature>
<organism evidence="2 3">
    <name type="scientific">Hymenobacter lapidarius</name>
    <dbReference type="NCBI Taxonomy" id="1908237"/>
    <lineage>
        <taxon>Bacteria</taxon>
        <taxon>Pseudomonadati</taxon>
        <taxon>Bacteroidota</taxon>
        <taxon>Cytophagia</taxon>
        <taxon>Cytophagales</taxon>
        <taxon>Hymenobacteraceae</taxon>
        <taxon>Hymenobacter</taxon>
    </lineage>
</organism>
<feature type="region of interest" description="Disordered" evidence="1">
    <location>
        <begin position="1"/>
        <end position="67"/>
    </location>
</feature>
<dbReference type="OrthoDB" id="597471at2"/>
<keyword evidence="3" id="KW-1185">Reference proteome</keyword>
<comment type="caution">
    <text evidence="2">The sequence shown here is derived from an EMBL/GenBank/DDBJ whole genome shotgun (WGS) entry which is preliminary data.</text>
</comment>